<dbReference type="InterPro" id="IPR013783">
    <property type="entry name" value="Ig-like_fold"/>
</dbReference>
<comment type="caution">
    <text evidence="3">The sequence shown here is derived from an EMBL/GenBank/DDBJ whole genome shotgun (WGS) entry which is preliminary data.</text>
</comment>
<dbReference type="Proteomes" id="UP001378960">
    <property type="component" value="Unassembled WGS sequence"/>
</dbReference>
<dbReference type="InterPro" id="IPR014756">
    <property type="entry name" value="Ig_E-set"/>
</dbReference>
<sequence length="219" mass="25380">MGYIKFRLNDPNKSYSNVNVAGNFNNWNSTLDKLNFNDSNKSWILNMLTDSPTNTKIIYKYVVDNNIWICDNENAVELDDKGNENNIIYVIEEEEKNEDDNNDINETTPVAQLTKPIDNQVNDKPLEEENLFEPHESQLSETAPTSGDEEIVPNTDILTTTNKHNDVQDIINNIHNNNNNNNNQNTHGNNNPEHAIQSIWETVKWFFSYYILSWFLPDK</sequence>
<feature type="compositionally biased region" description="Acidic residues" evidence="1">
    <location>
        <begin position="93"/>
        <end position="103"/>
    </location>
</feature>
<gene>
    <name evidence="3" type="ORF">DAPK24_023480</name>
</gene>
<organism evidence="3 4">
    <name type="scientific">Pichia kluyveri</name>
    <name type="common">Yeast</name>
    <dbReference type="NCBI Taxonomy" id="36015"/>
    <lineage>
        <taxon>Eukaryota</taxon>
        <taxon>Fungi</taxon>
        <taxon>Dikarya</taxon>
        <taxon>Ascomycota</taxon>
        <taxon>Saccharomycotina</taxon>
        <taxon>Pichiomycetes</taxon>
        <taxon>Pichiales</taxon>
        <taxon>Pichiaceae</taxon>
        <taxon>Pichia</taxon>
    </lineage>
</organism>
<feature type="compositionally biased region" description="Polar residues" evidence="1">
    <location>
        <begin position="107"/>
        <end position="118"/>
    </location>
</feature>
<dbReference type="AlphaFoldDB" id="A0AAV5R3K1"/>
<evidence type="ECO:0000313" key="4">
    <source>
        <dbReference type="Proteomes" id="UP001378960"/>
    </source>
</evidence>
<evidence type="ECO:0000313" key="3">
    <source>
        <dbReference type="EMBL" id="GMM45773.1"/>
    </source>
</evidence>
<accession>A0AAV5R3K1</accession>
<reference evidence="3 4" key="1">
    <citation type="journal article" date="2023" name="Elife">
        <title>Identification of key yeast species and microbe-microbe interactions impacting larval growth of Drosophila in the wild.</title>
        <authorList>
            <person name="Mure A."/>
            <person name="Sugiura Y."/>
            <person name="Maeda R."/>
            <person name="Honda K."/>
            <person name="Sakurai N."/>
            <person name="Takahashi Y."/>
            <person name="Watada M."/>
            <person name="Katoh T."/>
            <person name="Gotoh A."/>
            <person name="Gotoh Y."/>
            <person name="Taniguchi I."/>
            <person name="Nakamura K."/>
            <person name="Hayashi T."/>
            <person name="Katayama T."/>
            <person name="Uemura T."/>
            <person name="Hattori Y."/>
        </authorList>
    </citation>
    <scope>NUCLEOTIDE SEQUENCE [LARGE SCALE GENOMIC DNA]</scope>
    <source>
        <strain evidence="3 4">PK-24</strain>
    </source>
</reference>
<feature type="region of interest" description="Disordered" evidence="1">
    <location>
        <begin position="132"/>
        <end position="152"/>
    </location>
</feature>
<dbReference type="CDD" id="cd02859">
    <property type="entry name" value="E_set_AMPKbeta_like_N"/>
    <property type="match status" value="1"/>
</dbReference>
<protein>
    <recommendedName>
        <fullName evidence="2">AMP-activated protein kinase glycogen-binding domain-containing protein</fullName>
    </recommendedName>
</protein>
<evidence type="ECO:0000259" key="2">
    <source>
        <dbReference type="Pfam" id="PF16561"/>
    </source>
</evidence>
<evidence type="ECO:0000256" key="1">
    <source>
        <dbReference type="SAM" id="MobiDB-lite"/>
    </source>
</evidence>
<keyword evidence="4" id="KW-1185">Reference proteome</keyword>
<dbReference type="EMBL" id="BTGB01000003">
    <property type="protein sequence ID" value="GMM45773.1"/>
    <property type="molecule type" value="Genomic_DNA"/>
</dbReference>
<name>A0AAV5R3K1_PICKL</name>
<dbReference type="InterPro" id="IPR032640">
    <property type="entry name" value="AMPK1_CBM"/>
</dbReference>
<proteinExistence type="predicted"/>
<dbReference type="Pfam" id="PF16561">
    <property type="entry name" value="AMPK1_CBM"/>
    <property type="match status" value="1"/>
</dbReference>
<feature type="domain" description="AMP-activated protein kinase glycogen-binding" evidence="2">
    <location>
        <begin position="16"/>
        <end position="93"/>
    </location>
</feature>
<feature type="region of interest" description="Disordered" evidence="1">
    <location>
        <begin position="93"/>
        <end position="118"/>
    </location>
</feature>
<dbReference type="Gene3D" id="2.60.40.10">
    <property type="entry name" value="Immunoglobulins"/>
    <property type="match status" value="1"/>
</dbReference>
<dbReference type="SUPFAM" id="SSF81296">
    <property type="entry name" value="E set domains"/>
    <property type="match status" value="1"/>
</dbReference>